<protein>
    <submittedName>
        <fullName evidence="1">Uncharacterized protein</fullName>
    </submittedName>
</protein>
<sequence>DRKRLRVTGPFTVESLSPHRTISFEEKKELAEVGREGWTMKMMGAGQFGNIIIENLKKAGVQNTIKNERLKFDSLDVHPGVWIHAVGEYTEKDGTPQRVAICIGPEHGTVGPGLVKDAAKEAVQGVGFDLLIVCGFAFDPHVSEEAKRYGDLTVLPARINADLQMGDEFLKKTGAGNLFTVFGEPDLEVTKTDDGRLVVEIKGLDIYDPTTGEIRSNSTDDIACWFIDTDYNEESFFVRHAYFTGAGEPYDKLKRALRAEVDEAAWSTLYSTRSRPFDP</sequence>
<feature type="non-terminal residue" evidence="1">
    <location>
        <position position="279"/>
    </location>
</feature>
<proteinExistence type="predicted"/>
<evidence type="ECO:0000313" key="1">
    <source>
        <dbReference type="EMBL" id="GAI23545.1"/>
    </source>
</evidence>
<organism evidence="1">
    <name type="scientific">marine sediment metagenome</name>
    <dbReference type="NCBI Taxonomy" id="412755"/>
    <lineage>
        <taxon>unclassified sequences</taxon>
        <taxon>metagenomes</taxon>
        <taxon>ecological metagenomes</taxon>
    </lineage>
</organism>
<feature type="non-terminal residue" evidence="1">
    <location>
        <position position="1"/>
    </location>
</feature>
<reference evidence="1" key="1">
    <citation type="journal article" date="2014" name="Front. Microbiol.">
        <title>High frequency of phylogenetically diverse reductive dehalogenase-homologous genes in deep subseafloor sedimentary metagenomes.</title>
        <authorList>
            <person name="Kawai M."/>
            <person name="Futagami T."/>
            <person name="Toyoda A."/>
            <person name="Takaki Y."/>
            <person name="Nishi S."/>
            <person name="Hori S."/>
            <person name="Arai W."/>
            <person name="Tsubouchi T."/>
            <person name="Morono Y."/>
            <person name="Uchiyama I."/>
            <person name="Ito T."/>
            <person name="Fujiyama A."/>
            <person name="Inagaki F."/>
            <person name="Takami H."/>
        </authorList>
    </citation>
    <scope>NUCLEOTIDE SEQUENCE</scope>
    <source>
        <strain evidence="1">Expedition CK06-06</strain>
    </source>
</reference>
<accession>X1N9P4</accession>
<comment type="caution">
    <text evidence="1">The sequence shown here is derived from an EMBL/GenBank/DDBJ whole genome shotgun (WGS) entry which is preliminary data.</text>
</comment>
<dbReference type="EMBL" id="BARV01018779">
    <property type="protein sequence ID" value="GAI23545.1"/>
    <property type="molecule type" value="Genomic_DNA"/>
</dbReference>
<dbReference type="AlphaFoldDB" id="X1N9P4"/>
<gene>
    <name evidence="1" type="ORF">S06H3_31687</name>
</gene>
<name>X1N9P4_9ZZZZ</name>